<sequence length="141" mass="15975">MVLNYKVIRILSALLVIILTIFIIHFTIDFVHPRTNFEIQIGHEEDDELPGMRDNGTLFTNDSQLIALAIYPDQRDPAAIAQLCVTKKGSQQILQEEKIREYAGLAASPIYLHNLTWSPGDYTITLKRSSTTVQSLDFTLK</sequence>
<reference evidence="2 3" key="1">
    <citation type="submission" date="2018-12" db="EMBL/GenBank/DDBJ databases">
        <authorList>
            <person name="Sun L."/>
            <person name="Chen Z."/>
        </authorList>
    </citation>
    <scope>NUCLEOTIDE SEQUENCE [LARGE SCALE GENOMIC DNA]</scope>
    <source>
        <strain evidence="2 3">DSM 15890</strain>
    </source>
</reference>
<feature type="transmembrane region" description="Helical" evidence="1">
    <location>
        <begin position="7"/>
        <end position="28"/>
    </location>
</feature>
<dbReference type="AlphaFoldDB" id="A0A433XU42"/>
<dbReference type="Proteomes" id="UP000279446">
    <property type="component" value="Unassembled WGS sequence"/>
</dbReference>
<keyword evidence="1" id="KW-0472">Membrane</keyword>
<dbReference type="OrthoDB" id="2614222at2"/>
<evidence type="ECO:0000313" key="3">
    <source>
        <dbReference type="Proteomes" id="UP000279446"/>
    </source>
</evidence>
<keyword evidence="1" id="KW-0812">Transmembrane</keyword>
<comment type="caution">
    <text evidence="2">The sequence shown here is derived from an EMBL/GenBank/DDBJ whole genome shotgun (WGS) entry which is preliminary data.</text>
</comment>
<keyword evidence="3" id="KW-1185">Reference proteome</keyword>
<dbReference type="RefSeq" id="WP_127195273.1">
    <property type="nucleotide sequence ID" value="NZ_RZNY01000067.1"/>
</dbReference>
<accession>A0A433XU42</accession>
<keyword evidence="1" id="KW-1133">Transmembrane helix</keyword>
<protein>
    <submittedName>
        <fullName evidence="2">Uncharacterized protein</fullName>
    </submittedName>
</protein>
<evidence type="ECO:0000256" key="1">
    <source>
        <dbReference type="SAM" id="Phobius"/>
    </source>
</evidence>
<organism evidence="2 3">
    <name type="scientific">Paenibacillus anaericanus</name>
    <dbReference type="NCBI Taxonomy" id="170367"/>
    <lineage>
        <taxon>Bacteria</taxon>
        <taxon>Bacillati</taxon>
        <taxon>Bacillota</taxon>
        <taxon>Bacilli</taxon>
        <taxon>Bacillales</taxon>
        <taxon>Paenibacillaceae</taxon>
        <taxon>Paenibacillus</taxon>
    </lineage>
</organism>
<proteinExistence type="predicted"/>
<evidence type="ECO:0000313" key="2">
    <source>
        <dbReference type="EMBL" id="RUT37848.1"/>
    </source>
</evidence>
<dbReference type="EMBL" id="RZNY01000067">
    <property type="protein sequence ID" value="RUT37848.1"/>
    <property type="molecule type" value="Genomic_DNA"/>
</dbReference>
<name>A0A433XU42_9BACL</name>
<gene>
    <name evidence="2" type="ORF">EJP82_27600</name>
</gene>